<name>A0A679JG06_9HYPH</name>
<evidence type="ECO:0000313" key="2">
    <source>
        <dbReference type="EMBL" id="CAA2107714.1"/>
    </source>
</evidence>
<keyword evidence="1" id="KW-0812">Transmembrane</keyword>
<sequence>MGNRHDTSSQLVANERAKLTATYVNGVAIAVLAVGGLAPLFAQRAIAAGPPGQPWLTRVLSLLCICVSGVLHWAARGFLRELR</sequence>
<gene>
    <name evidence="2" type="ORF">MBUL_04299</name>
</gene>
<dbReference type="AlphaFoldDB" id="A0A679JG06"/>
<keyword evidence="1" id="KW-0472">Membrane</keyword>
<reference evidence="2" key="1">
    <citation type="submission" date="2019-12" db="EMBL/GenBank/DDBJ databases">
        <authorList>
            <person name="Cremers G."/>
        </authorList>
    </citation>
    <scope>NUCLEOTIDE SEQUENCE</scope>
    <source>
        <strain evidence="2">Mbul1</strain>
    </source>
</reference>
<organism evidence="2">
    <name type="scientific">Methylobacterium bullatum</name>
    <dbReference type="NCBI Taxonomy" id="570505"/>
    <lineage>
        <taxon>Bacteria</taxon>
        <taxon>Pseudomonadati</taxon>
        <taxon>Pseudomonadota</taxon>
        <taxon>Alphaproteobacteria</taxon>
        <taxon>Hyphomicrobiales</taxon>
        <taxon>Methylobacteriaceae</taxon>
        <taxon>Methylobacterium</taxon>
    </lineage>
</organism>
<proteinExistence type="predicted"/>
<evidence type="ECO:0000256" key="1">
    <source>
        <dbReference type="SAM" id="Phobius"/>
    </source>
</evidence>
<evidence type="ECO:0008006" key="3">
    <source>
        <dbReference type="Google" id="ProtNLM"/>
    </source>
</evidence>
<feature type="transmembrane region" description="Helical" evidence="1">
    <location>
        <begin position="55"/>
        <end position="75"/>
    </location>
</feature>
<feature type="transmembrane region" description="Helical" evidence="1">
    <location>
        <begin position="21"/>
        <end position="43"/>
    </location>
</feature>
<protein>
    <recommendedName>
        <fullName evidence="3">Amino acid transporter protein</fullName>
    </recommendedName>
</protein>
<accession>A0A679JG06</accession>
<keyword evidence="1" id="KW-1133">Transmembrane helix</keyword>
<dbReference type="EMBL" id="LR743504">
    <property type="protein sequence ID" value="CAA2107714.1"/>
    <property type="molecule type" value="Genomic_DNA"/>
</dbReference>